<evidence type="ECO:0000313" key="1">
    <source>
        <dbReference type="EMBL" id="QIB69773.1"/>
    </source>
</evidence>
<accession>A0A858BUZ9</accession>
<name>A0A858BUZ9_9FIRM</name>
<dbReference type="KEGG" id="abut:Ami103574_10775"/>
<proteinExistence type="predicted"/>
<dbReference type="Proteomes" id="UP000466848">
    <property type="component" value="Chromosome"/>
</dbReference>
<evidence type="ECO:0000313" key="2">
    <source>
        <dbReference type="Proteomes" id="UP000466848"/>
    </source>
</evidence>
<gene>
    <name evidence="1" type="ORF">Ami103574_10775</name>
</gene>
<dbReference type="RefSeq" id="WP_163067013.1">
    <property type="nucleotide sequence ID" value="NZ_CP048649.1"/>
</dbReference>
<keyword evidence="2" id="KW-1185">Reference proteome</keyword>
<reference evidence="1 2" key="1">
    <citation type="submission" date="2020-02" db="EMBL/GenBank/DDBJ databases">
        <authorList>
            <person name="Kim Y.B."/>
            <person name="Roh S.W."/>
        </authorList>
    </citation>
    <scope>NUCLEOTIDE SEQUENCE [LARGE SCALE GENOMIC DNA]</scope>
    <source>
        <strain evidence="1 2">DSM 103574</strain>
    </source>
</reference>
<organism evidence="1 2">
    <name type="scientific">Aminipila butyrica</name>
    <dbReference type="NCBI Taxonomy" id="433296"/>
    <lineage>
        <taxon>Bacteria</taxon>
        <taxon>Bacillati</taxon>
        <taxon>Bacillota</taxon>
        <taxon>Clostridia</taxon>
        <taxon>Peptostreptococcales</taxon>
        <taxon>Anaerovoracaceae</taxon>
        <taxon>Aminipila</taxon>
    </lineage>
</organism>
<sequence>MEKHLAEEYGQFADFLEKEFGVNREKALTVVSKHGYKYTMKHGELLGLDKEKAGFLKLTYRTSQLGLALEIMEESKEFIAAYNELADEVNAYLSEYYEEDDDERNDR</sequence>
<protein>
    <submittedName>
        <fullName evidence="1">Uncharacterized protein</fullName>
    </submittedName>
</protein>
<dbReference type="EMBL" id="CP048649">
    <property type="protein sequence ID" value="QIB69773.1"/>
    <property type="molecule type" value="Genomic_DNA"/>
</dbReference>
<dbReference type="AlphaFoldDB" id="A0A858BUZ9"/>